<dbReference type="AlphaFoldDB" id="A0A843WSN3"/>
<feature type="transmembrane region" description="Helical" evidence="1">
    <location>
        <begin position="79"/>
        <end position="101"/>
    </location>
</feature>
<name>A0A843WSN3_COLES</name>
<dbReference type="EMBL" id="NMUH01005553">
    <property type="protein sequence ID" value="MQM13079.1"/>
    <property type="molecule type" value="Genomic_DNA"/>
</dbReference>
<feature type="transmembrane region" description="Helical" evidence="1">
    <location>
        <begin position="161"/>
        <end position="186"/>
    </location>
</feature>
<evidence type="ECO:0000259" key="2">
    <source>
        <dbReference type="SMART" id="SM00014"/>
    </source>
</evidence>
<proteinExistence type="predicted"/>
<dbReference type="InterPro" id="IPR036938">
    <property type="entry name" value="PAP2/HPO_sf"/>
</dbReference>
<dbReference type="SMART" id="SM00014">
    <property type="entry name" value="acidPPc"/>
    <property type="match status" value="1"/>
</dbReference>
<dbReference type="Proteomes" id="UP000652761">
    <property type="component" value="Unassembled WGS sequence"/>
</dbReference>
<dbReference type="GO" id="GO:0042392">
    <property type="term" value="F:sphingosine-1-phosphate phosphatase activity"/>
    <property type="evidence" value="ECO:0007669"/>
    <property type="project" value="TreeGrafter"/>
</dbReference>
<evidence type="ECO:0000256" key="1">
    <source>
        <dbReference type="SAM" id="Phobius"/>
    </source>
</evidence>
<dbReference type="PANTHER" id="PTHR14969:SF13">
    <property type="entry name" value="AT30094P"/>
    <property type="match status" value="1"/>
</dbReference>
<keyword evidence="1" id="KW-1133">Transmembrane helix</keyword>
<accession>A0A843WSN3</accession>
<organism evidence="3 4">
    <name type="scientific">Colocasia esculenta</name>
    <name type="common">Wild taro</name>
    <name type="synonym">Arum esculentum</name>
    <dbReference type="NCBI Taxonomy" id="4460"/>
    <lineage>
        <taxon>Eukaryota</taxon>
        <taxon>Viridiplantae</taxon>
        <taxon>Streptophyta</taxon>
        <taxon>Embryophyta</taxon>
        <taxon>Tracheophyta</taxon>
        <taxon>Spermatophyta</taxon>
        <taxon>Magnoliopsida</taxon>
        <taxon>Liliopsida</taxon>
        <taxon>Araceae</taxon>
        <taxon>Aroideae</taxon>
        <taxon>Colocasieae</taxon>
        <taxon>Colocasia</taxon>
    </lineage>
</organism>
<evidence type="ECO:0000313" key="3">
    <source>
        <dbReference type="EMBL" id="MQM13079.1"/>
    </source>
</evidence>
<protein>
    <recommendedName>
        <fullName evidence="2">Phosphatidic acid phosphatase type 2/haloperoxidase domain-containing protein</fullName>
    </recommendedName>
</protein>
<dbReference type="OrthoDB" id="10266771at2759"/>
<feature type="domain" description="Phosphatidic acid phosphatase type 2/haloperoxidase" evidence="2">
    <location>
        <begin position="79"/>
        <end position="217"/>
    </location>
</feature>
<reference evidence="3" key="1">
    <citation type="submission" date="2017-07" db="EMBL/GenBank/DDBJ databases">
        <title>Taro Niue Genome Assembly and Annotation.</title>
        <authorList>
            <person name="Atibalentja N."/>
            <person name="Keating K."/>
            <person name="Fields C.J."/>
        </authorList>
    </citation>
    <scope>NUCLEOTIDE SEQUENCE</scope>
    <source>
        <strain evidence="3">Niue_2</strain>
        <tissue evidence="3">Leaf</tissue>
    </source>
</reference>
<keyword evidence="1" id="KW-0472">Membrane</keyword>
<sequence>MPAAAPPETPAPPSSASSSRLRRLVELDETWSLRIHEACRGVPRPVLKALEISGDGRFWFPLPIALLVAARSSPLLTPLLLALLAGNFLDLLLVGLVKSLVRRPRPVYNKGMYLTFSADRWSFPSGHSSRVVFIAIFLHLAAESLREAIAASGGPDLWWRWVEVLSVYGFEAGELFLLVVFMWSAATSISRVLLGRHFAFDVIAGACLGVLEAIIVFIFYSWIR</sequence>
<dbReference type="SUPFAM" id="SSF48317">
    <property type="entry name" value="Acid phosphatase/Vanadium-dependent haloperoxidase"/>
    <property type="match status" value="1"/>
</dbReference>
<comment type="caution">
    <text evidence="3">The sequence shown here is derived from an EMBL/GenBank/DDBJ whole genome shotgun (WGS) entry which is preliminary data.</text>
</comment>
<dbReference type="Gene3D" id="1.20.144.10">
    <property type="entry name" value="Phosphatidic acid phosphatase type 2/haloperoxidase"/>
    <property type="match status" value="1"/>
</dbReference>
<keyword evidence="1" id="KW-0812">Transmembrane</keyword>
<dbReference type="PANTHER" id="PTHR14969">
    <property type="entry name" value="SPHINGOSINE-1-PHOSPHATE PHOSPHOHYDROLASE"/>
    <property type="match status" value="1"/>
</dbReference>
<evidence type="ECO:0000313" key="4">
    <source>
        <dbReference type="Proteomes" id="UP000652761"/>
    </source>
</evidence>
<feature type="transmembrane region" description="Helical" evidence="1">
    <location>
        <begin position="198"/>
        <end position="223"/>
    </location>
</feature>
<gene>
    <name evidence="3" type="ORF">Taro_046001</name>
</gene>
<keyword evidence="4" id="KW-1185">Reference proteome</keyword>
<dbReference type="Pfam" id="PF01569">
    <property type="entry name" value="PAP2"/>
    <property type="match status" value="1"/>
</dbReference>
<dbReference type="InterPro" id="IPR000326">
    <property type="entry name" value="PAP2/HPO"/>
</dbReference>